<name>A0A2T4C2S3_TRILO</name>
<protein>
    <submittedName>
        <fullName evidence="1">Uncharacterized protein</fullName>
    </submittedName>
</protein>
<organism evidence="1 2">
    <name type="scientific">Trichoderma longibrachiatum ATCC 18648</name>
    <dbReference type="NCBI Taxonomy" id="983965"/>
    <lineage>
        <taxon>Eukaryota</taxon>
        <taxon>Fungi</taxon>
        <taxon>Dikarya</taxon>
        <taxon>Ascomycota</taxon>
        <taxon>Pezizomycotina</taxon>
        <taxon>Sordariomycetes</taxon>
        <taxon>Hypocreomycetidae</taxon>
        <taxon>Hypocreales</taxon>
        <taxon>Hypocreaceae</taxon>
        <taxon>Trichoderma</taxon>
    </lineage>
</organism>
<evidence type="ECO:0000313" key="1">
    <source>
        <dbReference type="EMBL" id="PTB75798.1"/>
    </source>
</evidence>
<accession>A0A2T4C2S3</accession>
<dbReference type="AlphaFoldDB" id="A0A2T4C2S3"/>
<proteinExistence type="predicted"/>
<dbReference type="EMBL" id="KZ679133">
    <property type="protein sequence ID" value="PTB75798.1"/>
    <property type="molecule type" value="Genomic_DNA"/>
</dbReference>
<reference evidence="1 2" key="1">
    <citation type="submission" date="2016-07" db="EMBL/GenBank/DDBJ databases">
        <title>Multiple horizontal gene transfer events from other fungi enriched the ability of initially mycotrophic Trichoderma (Ascomycota) to feed on dead plant biomass.</title>
        <authorList>
            <consortium name="DOE Joint Genome Institute"/>
            <person name="Aerts A."/>
            <person name="Atanasova L."/>
            <person name="Chenthamara K."/>
            <person name="Zhang J."/>
            <person name="Grujic M."/>
            <person name="Henrissat B."/>
            <person name="Kuo A."/>
            <person name="Salamov A."/>
            <person name="Lipzen A."/>
            <person name="Labutti K."/>
            <person name="Barry K."/>
            <person name="Miao Y."/>
            <person name="Rahimi M.J."/>
            <person name="Shen Q."/>
            <person name="Grigoriev I.V."/>
            <person name="Kubicek C.P."/>
            <person name="Druzhinina I.S."/>
        </authorList>
    </citation>
    <scope>NUCLEOTIDE SEQUENCE [LARGE SCALE GENOMIC DNA]</scope>
    <source>
        <strain evidence="1 2">ATCC 18648</strain>
    </source>
</reference>
<keyword evidence="2" id="KW-1185">Reference proteome</keyword>
<gene>
    <name evidence="1" type="ORF">M440DRAFT_1261364</name>
</gene>
<evidence type="ECO:0000313" key="2">
    <source>
        <dbReference type="Proteomes" id="UP000240760"/>
    </source>
</evidence>
<dbReference type="Proteomes" id="UP000240760">
    <property type="component" value="Unassembled WGS sequence"/>
</dbReference>
<sequence length="183" mass="20514">MHDVGLHGLDRAVFAPARVRIAAQRPGATKVSTRPMQPFKLAVVVASIVGMNCLGQLQVGQRPGKMGERSDTRTRSKRANWMQNCAGSPGTNCCSSFNRAEPFGQRHEAELRQKRRSMTETAAFSIMCQRQPQQRLRRHACDFLFSPPPPEGAPSPEKLHLNALQLQQEERIKKRMGKKKKLS</sequence>